<dbReference type="Proteomes" id="UP000712673">
    <property type="component" value="Unassembled WGS sequence"/>
</dbReference>
<evidence type="ECO:0000313" key="2">
    <source>
        <dbReference type="Proteomes" id="UP000712673"/>
    </source>
</evidence>
<evidence type="ECO:0000313" key="1">
    <source>
        <dbReference type="EMBL" id="MBM3222258.1"/>
    </source>
</evidence>
<proteinExistence type="predicted"/>
<comment type="caution">
    <text evidence="1">The sequence shown here is derived from an EMBL/GenBank/DDBJ whole genome shotgun (WGS) entry which is preliminary data.</text>
</comment>
<dbReference type="EMBL" id="VGLS01000005">
    <property type="protein sequence ID" value="MBM3222258.1"/>
    <property type="molecule type" value="Genomic_DNA"/>
</dbReference>
<protein>
    <submittedName>
        <fullName evidence="1">Uncharacterized protein</fullName>
    </submittedName>
</protein>
<sequence>MAGQFLCEICFDVLTNHSTAVWDGLDTAVCEDCLAPPEHHPCWQELGSAFSVAELRPDAQGDGYLVRLRNGRTIRFRWDGPLPSRRTQ</sequence>
<organism evidence="1 2">
    <name type="scientific">Tectimicrobiota bacterium</name>
    <dbReference type="NCBI Taxonomy" id="2528274"/>
    <lineage>
        <taxon>Bacteria</taxon>
        <taxon>Pseudomonadati</taxon>
        <taxon>Nitrospinota/Tectimicrobiota group</taxon>
        <taxon>Candidatus Tectimicrobiota</taxon>
    </lineage>
</organism>
<accession>A0A937VWE4</accession>
<name>A0A937VWE4_UNCTE</name>
<dbReference type="AlphaFoldDB" id="A0A937VWE4"/>
<reference evidence="1" key="1">
    <citation type="submission" date="2019-03" db="EMBL/GenBank/DDBJ databases">
        <title>Lake Tanganyika Metagenome-Assembled Genomes (MAGs).</title>
        <authorList>
            <person name="Tran P."/>
        </authorList>
    </citation>
    <scope>NUCLEOTIDE SEQUENCE</scope>
    <source>
        <strain evidence="1">K_DeepCast_65m_m2_066</strain>
    </source>
</reference>
<gene>
    <name evidence="1" type="ORF">FJZ47_00420</name>
</gene>